<dbReference type="Proteomes" id="UP000027466">
    <property type="component" value="Unassembled WGS sequence"/>
</dbReference>
<dbReference type="RefSeq" id="WP_035924421.1">
    <property type="nucleotide sequence ID" value="NZ_CADFFX010000028.1"/>
</dbReference>
<organism evidence="1 2">
    <name type="scientific">Caballeronia glathei</name>
    <dbReference type="NCBI Taxonomy" id="60547"/>
    <lineage>
        <taxon>Bacteria</taxon>
        <taxon>Pseudomonadati</taxon>
        <taxon>Pseudomonadota</taxon>
        <taxon>Betaproteobacteria</taxon>
        <taxon>Burkholderiales</taxon>
        <taxon>Burkholderiaceae</taxon>
        <taxon>Caballeronia</taxon>
    </lineage>
</organism>
<evidence type="ECO:0000313" key="2">
    <source>
        <dbReference type="Proteomes" id="UP000027466"/>
    </source>
</evidence>
<reference evidence="1 2" key="1">
    <citation type="submission" date="2014-03" db="EMBL/GenBank/DDBJ databases">
        <title>Draft Genome Sequences of Four Burkholderia Strains.</title>
        <authorList>
            <person name="Liu X.Y."/>
            <person name="Li C.X."/>
            <person name="Xu J.H."/>
        </authorList>
    </citation>
    <scope>NUCLEOTIDE SEQUENCE [LARGE SCALE GENOMIC DNA]</scope>
    <source>
        <strain evidence="1 2">DSM 50014</strain>
    </source>
</reference>
<sequence>MHAYKNLAGNSGIESYEILREGVKVRFKGGATYLYDYRIPGRKQVEDMKRLALSGKGLSRYIVQHGVDYADKWE</sequence>
<evidence type="ECO:0000313" key="1">
    <source>
        <dbReference type="EMBL" id="KDR41057.1"/>
    </source>
</evidence>
<gene>
    <name evidence="1" type="ORF">BG61_21265</name>
</gene>
<dbReference type="AlphaFoldDB" id="A0A069PL15"/>
<comment type="caution">
    <text evidence="1">The sequence shown here is derived from an EMBL/GenBank/DDBJ whole genome shotgun (WGS) entry which is preliminary data.</text>
</comment>
<accession>A0A069PL15</accession>
<evidence type="ECO:0008006" key="3">
    <source>
        <dbReference type="Google" id="ProtNLM"/>
    </source>
</evidence>
<name>A0A069PL15_9BURK</name>
<protein>
    <recommendedName>
        <fullName evidence="3">KTSC domain-containing protein</fullName>
    </recommendedName>
</protein>
<proteinExistence type="predicted"/>
<keyword evidence="2" id="KW-1185">Reference proteome</keyword>
<dbReference type="EMBL" id="JFHC01000032">
    <property type="protein sequence ID" value="KDR41057.1"/>
    <property type="molecule type" value="Genomic_DNA"/>
</dbReference>